<evidence type="ECO:0000256" key="3">
    <source>
        <dbReference type="ARBA" id="ARBA00022519"/>
    </source>
</evidence>
<evidence type="ECO:0000313" key="7">
    <source>
        <dbReference type="EMBL" id="GGX47444.1"/>
    </source>
</evidence>
<dbReference type="Proteomes" id="UP000653343">
    <property type="component" value="Unassembled WGS sequence"/>
</dbReference>
<evidence type="ECO:0000256" key="1">
    <source>
        <dbReference type="ARBA" id="ARBA00004533"/>
    </source>
</evidence>
<organism evidence="7 8">
    <name type="scientific">Undibacterium squillarum</name>
    <dbReference type="NCBI Taxonomy" id="1131567"/>
    <lineage>
        <taxon>Bacteria</taxon>
        <taxon>Pseudomonadati</taxon>
        <taxon>Pseudomonadota</taxon>
        <taxon>Betaproteobacteria</taxon>
        <taxon>Burkholderiales</taxon>
        <taxon>Oxalobacteraceae</taxon>
        <taxon>Undibacterium</taxon>
    </lineage>
</organism>
<sequence>MQMKNIRMLVPLQAATLRMAYRAANVLPYVEPLFPEKWQLGRFLQNNIPAPVQDLLPGQSWLRQVQRARLQSDLLRRYAGLFPQRDWRPLIQTSGAVSWDWIREQQRPIIIVTPHFGSFAFGSLALAQSLPDKIINVFYDDPANNAANAIFFDLLNSQPNIEVLYNNPRGLAKAVRALKQGQILTMFPDVYQDIRQTGFVPFLDRYLRVMPGTAYLARKNQAMIIPAYSWPSDKFGAHIWLDAPLLPEDFSGSDERQHEFAIMCALFRSVSARVQAQPEYWHYWERLAQITQDIPGQGLTEKMRDRVRRVPGLLQQFPELQQIL</sequence>
<dbReference type="Pfam" id="PF03279">
    <property type="entry name" value="Lip_A_acyltrans"/>
    <property type="match status" value="1"/>
</dbReference>
<keyword evidence="2" id="KW-1003">Cell membrane</keyword>
<evidence type="ECO:0000256" key="4">
    <source>
        <dbReference type="ARBA" id="ARBA00022679"/>
    </source>
</evidence>
<dbReference type="PANTHER" id="PTHR30606:SF9">
    <property type="entry name" value="LIPID A BIOSYNTHESIS LAUROYLTRANSFERASE"/>
    <property type="match status" value="1"/>
</dbReference>
<gene>
    <name evidence="7" type="ORF">GCM10010946_27400</name>
</gene>
<keyword evidence="4" id="KW-0808">Transferase</keyword>
<keyword evidence="3" id="KW-0997">Cell inner membrane</keyword>
<protein>
    <recommendedName>
        <fullName evidence="9">Lipid A biosynthesis acyltransferase</fullName>
    </recommendedName>
</protein>
<evidence type="ECO:0000256" key="5">
    <source>
        <dbReference type="ARBA" id="ARBA00023136"/>
    </source>
</evidence>
<evidence type="ECO:0000256" key="2">
    <source>
        <dbReference type="ARBA" id="ARBA00022475"/>
    </source>
</evidence>
<dbReference type="InterPro" id="IPR004960">
    <property type="entry name" value="LipA_acyltrans"/>
</dbReference>
<keyword evidence="5" id="KW-0472">Membrane</keyword>
<evidence type="ECO:0008006" key="9">
    <source>
        <dbReference type="Google" id="ProtNLM"/>
    </source>
</evidence>
<name>A0ABQ2XZY9_9BURK</name>
<dbReference type="CDD" id="cd07984">
    <property type="entry name" value="LPLAT_LABLAT-like"/>
    <property type="match status" value="1"/>
</dbReference>
<keyword evidence="6" id="KW-0012">Acyltransferase</keyword>
<keyword evidence="8" id="KW-1185">Reference proteome</keyword>
<dbReference type="PANTHER" id="PTHR30606">
    <property type="entry name" value="LIPID A BIOSYNTHESIS LAUROYL ACYLTRANSFERASE"/>
    <property type="match status" value="1"/>
</dbReference>
<evidence type="ECO:0000256" key="6">
    <source>
        <dbReference type="ARBA" id="ARBA00023315"/>
    </source>
</evidence>
<reference evidence="8" key="1">
    <citation type="journal article" date="2019" name="Int. J. Syst. Evol. Microbiol.">
        <title>The Global Catalogue of Microorganisms (GCM) 10K type strain sequencing project: providing services to taxonomists for standard genome sequencing and annotation.</title>
        <authorList>
            <consortium name="The Broad Institute Genomics Platform"/>
            <consortium name="The Broad Institute Genome Sequencing Center for Infectious Disease"/>
            <person name="Wu L."/>
            <person name="Ma J."/>
        </authorList>
    </citation>
    <scope>NUCLEOTIDE SEQUENCE [LARGE SCALE GENOMIC DNA]</scope>
    <source>
        <strain evidence="8">KCTC 23917</strain>
    </source>
</reference>
<accession>A0ABQ2XZY9</accession>
<dbReference type="EMBL" id="BMYU01000007">
    <property type="protein sequence ID" value="GGX47444.1"/>
    <property type="molecule type" value="Genomic_DNA"/>
</dbReference>
<evidence type="ECO:0000313" key="8">
    <source>
        <dbReference type="Proteomes" id="UP000653343"/>
    </source>
</evidence>
<comment type="subcellular location">
    <subcellularLocation>
        <location evidence="1">Cell inner membrane</location>
    </subcellularLocation>
</comment>
<proteinExistence type="predicted"/>
<comment type="caution">
    <text evidence="7">The sequence shown here is derived from an EMBL/GenBank/DDBJ whole genome shotgun (WGS) entry which is preliminary data.</text>
</comment>